<protein>
    <submittedName>
        <fullName evidence="1">Alanine--tRNA ligase</fullName>
        <ecNumber evidence="1">6.1.1.7</ecNumber>
    </submittedName>
</protein>
<dbReference type="Proteomes" id="UP001173802">
    <property type="component" value="Unassembled WGS sequence"/>
</dbReference>
<keyword evidence="2" id="KW-1185">Reference proteome</keyword>
<dbReference type="EC" id="6.1.1.7" evidence="1"/>
<accession>A0ACC6FQK0</accession>
<name>A0ACC6FQK0_9HELI</name>
<comment type="caution">
    <text evidence="1">The sequence shown here is derived from an EMBL/GenBank/DDBJ whole genome shotgun (WGS) entry which is preliminary data.</text>
</comment>
<dbReference type="EMBL" id="JANURN010000002">
    <property type="protein sequence ID" value="MDL0081534.1"/>
    <property type="molecule type" value="Genomic_DNA"/>
</dbReference>
<evidence type="ECO:0000313" key="2">
    <source>
        <dbReference type="Proteomes" id="UP001173802"/>
    </source>
</evidence>
<reference evidence="1 2" key="1">
    <citation type="journal article" date="2023" name="Microorganisms">
        <title>Isolation and Genomic Characteristics of Cat-Borne Campylobacter felis sp. nov. and Sheep-Borne Campylobacter ovis sp. nov.</title>
        <authorList>
            <person name="Wang H."/>
            <person name="Li Y."/>
            <person name="Gu Y."/>
            <person name="Zhou G."/>
            <person name="Chen X."/>
            <person name="Zhang X."/>
            <person name="Shao Z."/>
            <person name="Zhang J."/>
            <person name="Zhang M."/>
        </authorList>
    </citation>
    <scope>NUCLEOTIDE SEQUENCE [LARGE SCALE GENOMIC DNA]</scope>
    <source>
        <strain evidence="1 2">XJK30-2</strain>
    </source>
</reference>
<organism evidence="1 2">
    <name type="scientific">Helicobacter zhangjianzhongii</name>
    <dbReference type="NCBI Taxonomy" id="2974574"/>
    <lineage>
        <taxon>Bacteria</taxon>
        <taxon>Pseudomonadati</taxon>
        <taxon>Campylobacterota</taxon>
        <taxon>Epsilonproteobacteria</taxon>
        <taxon>Campylobacterales</taxon>
        <taxon>Helicobacteraceae</taxon>
        <taxon>Helicobacter</taxon>
    </lineage>
</organism>
<evidence type="ECO:0000313" key="1">
    <source>
        <dbReference type="EMBL" id="MDL0081534.1"/>
    </source>
</evidence>
<gene>
    <name evidence="1" type="primary">alaS</name>
    <name evidence="1" type="ORF">NYG90_02370</name>
</gene>
<sequence length="1040" mass="114620">MDIRAKFLEFFEKKGHKVYSSMPLVPDDASLLFTNAGMVQFKDIFTGKIPAPSPNIATSAQLCIRAGGKHNDLENVGYTARHHTLFEMLGNFSFGAYFKKEAIAYAWEFVTEILGFDKSLLYVTIHESDDEAYELWCEHIEPERIKRMGDKDNFWQMGDTGPCGPCSEIYVDQGAEFFNGEEDYFGGEGDRFLEIWNLVFMQYERDSSGALKPLPKPSIDTGMGLERVVALKEGKRSNFDSSLFVPLIHKVESLSKQTYIYESGASFRVIADHARAVAFLLAQGVNFDKEGRGYVLRRILRRAVRHGYLLGLRKAFLYEVVGVVCDTMGGHYSYLQERKNALQEQCKAEEERFFETIELGMALFQAELEKLRGHSANNNSSLGNHSGDFVDFRTTADHQSSSALKSTKSPTSTTANTRIVDSTKQDSSNSKIFDEKCGLQGKSQGSYLSGELCDFSQLPHLSQNATHFSGEVAFKLYDTYGFPLDLTQDMLRELDLSVDLQGFEKCMQEQKDRSKAHWRGSGDTIKEGDFNALLSEYGENEFVGYERMSVESKILALLDSGFKRIESLEAGQEGWVMLEDTPFYPESGGPVGDTGVLLGLGHSACNNSSLGNHCTDFTNFERTADLKSSSPSKFVKNSTSTTANTRIVDSTPCERELKPTTPKCQESSGAESQKVDSSHCETSLGSRGNPQNIVAKVLDTQKYFGLNLSKVVAVNMLKARDLVKAQVDSSRFEIIKHHSATHLLHYALRQILGSHIAQAGSLVEANRLRFDFSHPRALSVNELEQIEALVNSKIAESSPQICETMGIEQAKAKGAMALFGEKYGESVRVITLGDSVELCGGIHIHNTAEIGSFYIVRESSVSSGVRRIEAVCGKAAYSYGKAALESIKSLKEQLKAQDVLQGVAKLQNALKEARDNANKAKQSVKSLDYEEVNGVKLIVLKLDSVETKEAKDIIDRAKNENEKVAILLVTESSGKVALTAGVKGVANLKAGAWVKQVAQILGGNGGGRDDFATAGGKTTDPNKIQEALDVAKRIAREKLS</sequence>
<keyword evidence="1" id="KW-0436">Ligase</keyword>
<proteinExistence type="predicted"/>